<keyword evidence="3" id="KW-1185">Reference proteome</keyword>
<organism evidence="2 3">
    <name type="scientific">Peteryoungia aggregata LMG 23059</name>
    <dbReference type="NCBI Taxonomy" id="1368425"/>
    <lineage>
        <taxon>Bacteria</taxon>
        <taxon>Pseudomonadati</taxon>
        <taxon>Pseudomonadota</taxon>
        <taxon>Alphaproteobacteria</taxon>
        <taxon>Hyphomicrobiales</taxon>
        <taxon>Rhizobiaceae</taxon>
        <taxon>Peteryoungia</taxon>
    </lineage>
</organism>
<proteinExistence type="predicted"/>
<evidence type="ECO:0000256" key="1">
    <source>
        <dbReference type="SAM" id="Phobius"/>
    </source>
</evidence>
<dbReference type="EMBL" id="JAUSUW010000016">
    <property type="protein sequence ID" value="MDQ0423117.1"/>
    <property type="molecule type" value="Genomic_DNA"/>
</dbReference>
<feature type="transmembrane region" description="Helical" evidence="1">
    <location>
        <begin position="44"/>
        <end position="62"/>
    </location>
</feature>
<dbReference type="RefSeq" id="WP_307376552.1">
    <property type="nucleotide sequence ID" value="NZ_JAUSUW010000016.1"/>
</dbReference>
<protein>
    <submittedName>
        <fullName evidence="2">MYXO-CTERM domain-containing protein</fullName>
    </submittedName>
</protein>
<evidence type="ECO:0000313" key="3">
    <source>
        <dbReference type="Proteomes" id="UP001238496"/>
    </source>
</evidence>
<name>A0ABU0GCQ7_9HYPH</name>
<keyword evidence="1" id="KW-0812">Transmembrane</keyword>
<dbReference type="Proteomes" id="UP001238496">
    <property type="component" value="Unassembled WGS sequence"/>
</dbReference>
<accession>A0ABU0GCQ7</accession>
<gene>
    <name evidence="2" type="ORF">J2045_004169</name>
</gene>
<evidence type="ECO:0000313" key="2">
    <source>
        <dbReference type="EMBL" id="MDQ0423117.1"/>
    </source>
</evidence>
<feature type="transmembrane region" description="Helical" evidence="1">
    <location>
        <begin position="7"/>
        <end position="24"/>
    </location>
</feature>
<keyword evidence="1" id="KW-1133">Transmembrane helix</keyword>
<reference evidence="2 3" key="1">
    <citation type="submission" date="2023-07" db="EMBL/GenBank/DDBJ databases">
        <title>Genomic Encyclopedia of Type Strains, Phase IV (KMG-IV): sequencing the most valuable type-strain genomes for metagenomic binning, comparative biology and taxonomic classification.</title>
        <authorList>
            <person name="Goeker M."/>
        </authorList>
    </citation>
    <scope>NUCLEOTIDE SEQUENCE [LARGE SCALE GENOMIC DNA]</scope>
    <source>
        <strain evidence="2 3">DSM 1111</strain>
    </source>
</reference>
<keyword evidence="1" id="KW-0472">Membrane</keyword>
<comment type="caution">
    <text evidence="2">The sequence shown here is derived from an EMBL/GenBank/DDBJ whole genome shotgun (WGS) entry which is preliminary data.</text>
</comment>
<sequence>MSPLRLALHVLAALLILIGFIWMGQGSGHFPYPASSFMIDQSPWILYGAVLAVAGVVGLVLLRRR</sequence>